<sequence>MARASRPNALTPETAAMRSRTLPRALLAVLLAAPLATACHGARQDAAHPSPGRAGAACGRGDPMTRTELFFGLDRFELPPVTQAEWQQFVDTAVTPRFKDGLTQFDVDGQYLAKTGKLIREDSRLIMLLHDGGQVASDAIDAIRKEYKVRFNQESVLRIDEPVCVGF</sequence>
<keyword evidence="1" id="KW-0732">Signal</keyword>
<evidence type="ECO:0008006" key="3">
    <source>
        <dbReference type="Google" id="ProtNLM"/>
    </source>
</evidence>
<name>A0A3Q8I8U2_SORCE</name>
<proteinExistence type="predicted"/>
<organism evidence="2">
    <name type="scientific">Sorangium cellulosum</name>
    <name type="common">Polyangium cellulosum</name>
    <dbReference type="NCBI Taxonomy" id="56"/>
    <lineage>
        <taxon>Bacteria</taxon>
        <taxon>Pseudomonadati</taxon>
        <taxon>Myxococcota</taxon>
        <taxon>Polyangia</taxon>
        <taxon>Polyangiales</taxon>
        <taxon>Polyangiaceae</taxon>
        <taxon>Sorangium</taxon>
    </lineage>
</organism>
<dbReference type="EMBL" id="MH908887">
    <property type="protein sequence ID" value="AYM52895.1"/>
    <property type="molecule type" value="Genomic_DNA"/>
</dbReference>
<feature type="signal peptide" evidence="1">
    <location>
        <begin position="1"/>
        <end position="38"/>
    </location>
</feature>
<evidence type="ECO:0000313" key="2">
    <source>
        <dbReference type="EMBL" id="AYM52895.1"/>
    </source>
</evidence>
<dbReference type="InterPro" id="IPR021957">
    <property type="entry name" value="DUF3574"/>
</dbReference>
<evidence type="ECO:0000256" key="1">
    <source>
        <dbReference type="SAM" id="SignalP"/>
    </source>
</evidence>
<feature type="chain" id="PRO_5018690975" description="Ribosomal protein S3" evidence="1">
    <location>
        <begin position="39"/>
        <end position="167"/>
    </location>
</feature>
<protein>
    <recommendedName>
        <fullName evidence="3">Ribosomal protein S3</fullName>
    </recommendedName>
</protein>
<dbReference type="AlphaFoldDB" id="A0A3Q8I8U2"/>
<dbReference type="Pfam" id="PF12098">
    <property type="entry name" value="DUF3574"/>
    <property type="match status" value="1"/>
</dbReference>
<accession>A0A3Q8I8U2</accession>
<reference evidence="2" key="1">
    <citation type="journal article" date="2018" name="J. Ind. Microbiol. Biotechnol.">
        <title>Genome mining reveals uncommon alkylpyrones as type III PKS products from myxobacteria.</title>
        <authorList>
            <person name="Hug J.J."/>
            <person name="Panter F."/>
            <person name="Krug D."/>
            <person name="Muller R."/>
        </authorList>
    </citation>
    <scope>NUCLEOTIDE SEQUENCE</scope>
    <source>
        <strain evidence="2">So ce377</strain>
    </source>
</reference>